<dbReference type="PANTHER" id="PTHR37550:SF3">
    <property type="entry name" value="ANTITOXIN VAPB1"/>
    <property type="match status" value="1"/>
</dbReference>
<dbReference type="InterPro" id="IPR047976">
    <property type="entry name" value="Anti_VapB2-like"/>
</dbReference>
<dbReference type="Pfam" id="PF04014">
    <property type="entry name" value="MazE_antitoxin"/>
    <property type="match status" value="1"/>
</dbReference>
<accession>A0ABN8WIA4</accession>
<dbReference type="InterPro" id="IPR007159">
    <property type="entry name" value="SpoVT-AbrB_dom"/>
</dbReference>
<keyword evidence="5" id="KW-1185">Reference proteome</keyword>
<reference evidence="4" key="1">
    <citation type="submission" date="2022-10" db="EMBL/GenBank/DDBJ databases">
        <authorList>
            <person name="Botero Cardona J."/>
        </authorList>
    </citation>
    <scope>NUCLEOTIDE SEQUENCE</scope>
    <source>
        <strain evidence="4">R-83534</strain>
    </source>
</reference>
<organism evidence="4 5">
    <name type="scientific">Commensalibacter papalotli</name>
    <name type="common">ex Botero et al. 2024</name>
    <dbReference type="NCBI Taxonomy" id="2972766"/>
    <lineage>
        <taxon>Bacteria</taxon>
        <taxon>Pseudomonadati</taxon>
        <taxon>Pseudomonadota</taxon>
        <taxon>Alphaproteobacteria</taxon>
        <taxon>Acetobacterales</taxon>
        <taxon>Acetobacteraceae</taxon>
    </lineage>
</organism>
<evidence type="ECO:0000313" key="5">
    <source>
        <dbReference type="Proteomes" id="UP001154272"/>
    </source>
</evidence>
<dbReference type="InterPro" id="IPR051734">
    <property type="entry name" value="VapB_TA_antitoxins"/>
</dbReference>
<evidence type="ECO:0000259" key="3">
    <source>
        <dbReference type="PROSITE" id="PS51740"/>
    </source>
</evidence>
<dbReference type="NCBIfam" id="NF040493">
    <property type="entry name" value="TA_anti_VapB"/>
    <property type="match status" value="1"/>
</dbReference>
<dbReference type="PANTHER" id="PTHR37550">
    <property type="entry name" value="ANTITOXIN VAPB1"/>
    <property type="match status" value="1"/>
</dbReference>
<dbReference type="SMART" id="SM00966">
    <property type="entry name" value="SpoVT_AbrB"/>
    <property type="match status" value="1"/>
</dbReference>
<keyword evidence="2" id="KW-0238">DNA-binding</keyword>
<proteinExistence type="inferred from homology"/>
<evidence type="ECO:0000256" key="1">
    <source>
        <dbReference type="ARBA" id="ARBA00007924"/>
    </source>
</evidence>
<comment type="similarity">
    <text evidence="1">Belongs to the VapB family.</text>
</comment>
<name>A0ABN8WIA4_9PROT</name>
<dbReference type="RefSeq" id="WP_034341121.1">
    <property type="nucleotide sequence ID" value="NZ_CAMXCH010000008.1"/>
</dbReference>
<evidence type="ECO:0000313" key="4">
    <source>
        <dbReference type="EMBL" id="CAI3957214.1"/>
    </source>
</evidence>
<sequence length="76" mass="8940">MQIAKIFQNGRSQAVRLPKEFRFNEDEVIVKAFGNGVLLLPKENPWVLMQEAINEFEDNFQFTREPQGDQTREDIK</sequence>
<dbReference type="PROSITE" id="PS51740">
    <property type="entry name" value="SPOVT_ABRB"/>
    <property type="match status" value="1"/>
</dbReference>
<evidence type="ECO:0000256" key="2">
    <source>
        <dbReference type="PROSITE-ProRule" id="PRU01076"/>
    </source>
</evidence>
<dbReference type="SUPFAM" id="SSF89447">
    <property type="entry name" value="AbrB/MazE/MraZ-like"/>
    <property type="match status" value="1"/>
</dbReference>
<comment type="caution">
    <text evidence="4">The sequence shown here is derived from an EMBL/GenBank/DDBJ whole genome shotgun (WGS) entry which is preliminary data.</text>
</comment>
<gene>
    <name evidence="4" type="ORF">R83534S58_LOCUS2077</name>
</gene>
<dbReference type="EMBL" id="CAMXCH010000008">
    <property type="protein sequence ID" value="CAI3957214.1"/>
    <property type="molecule type" value="Genomic_DNA"/>
</dbReference>
<dbReference type="Gene3D" id="2.10.260.10">
    <property type="match status" value="1"/>
</dbReference>
<feature type="domain" description="SpoVT-AbrB" evidence="3">
    <location>
        <begin position="4"/>
        <end position="44"/>
    </location>
</feature>
<dbReference type="Proteomes" id="UP001154272">
    <property type="component" value="Unassembled WGS sequence"/>
</dbReference>
<dbReference type="InterPro" id="IPR037914">
    <property type="entry name" value="SpoVT-AbrB_sf"/>
</dbReference>
<protein>
    <recommendedName>
        <fullName evidence="3">SpoVT-AbrB domain-containing protein</fullName>
    </recommendedName>
</protein>